<organism evidence="3 4">
    <name type="scientific">Merluccius polli</name>
    <name type="common">Benguela hake</name>
    <name type="synonym">Merluccius cadenati</name>
    <dbReference type="NCBI Taxonomy" id="89951"/>
    <lineage>
        <taxon>Eukaryota</taxon>
        <taxon>Metazoa</taxon>
        <taxon>Chordata</taxon>
        <taxon>Craniata</taxon>
        <taxon>Vertebrata</taxon>
        <taxon>Euteleostomi</taxon>
        <taxon>Actinopterygii</taxon>
        <taxon>Neopterygii</taxon>
        <taxon>Teleostei</taxon>
        <taxon>Neoteleostei</taxon>
        <taxon>Acanthomorphata</taxon>
        <taxon>Zeiogadaria</taxon>
        <taxon>Gadariae</taxon>
        <taxon>Gadiformes</taxon>
        <taxon>Gadoidei</taxon>
        <taxon>Merlucciidae</taxon>
        <taxon>Merluccius</taxon>
    </lineage>
</organism>
<dbReference type="InterPro" id="IPR056872">
    <property type="entry name" value="TTC3/DZIP3-like_helical"/>
</dbReference>
<protein>
    <recommendedName>
        <fullName evidence="2">TTC3/DZIP3-like helical domain-containing protein</fullName>
    </recommendedName>
</protein>
<dbReference type="Proteomes" id="UP001174136">
    <property type="component" value="Unassembled WGS sequence"/>
</dbReference>
<evidence type="ECO:0000313" key="3">
    <source>
        <dbReference type="EMBL" id="KAK0148794.1"/>
    </source>
</evidence>
<reference evidence="3" key="1">
    <citation type="journal article" date="2023" name="Front. Mar. Sci.">
        <title>A new Merluccius polli reference genome to investigate the effects of global change in West African waters.</title>
        <authorList>
            <person name="Mateo J.L."/>
            <person name="Blanco-Fernandez C."/>
            <person name="Garcia-Vazquez E."/>
            <person name="Machado-Schiaffino G."/>
        </authorList>
    </citation>
    <scope>NUCLEOTIDE SEQUENCE</scope>
    <source>
        <strain evidence="3">C29</strain>
        <tissue evidence="3">Fin</tissue>
    </source>
</reference>
<evidence type="ECO:0000256" key="1">
    <source>
        <dbReference type="SAM" id="MobiDB-lite"/>
    </source>
</evidence>
<evidence type="ECO:0000313" key="4">
    <source>
        <dbReference type="Proteomes" id="UP001174136"/>
    </source>
</evidence>
<feature type="region of interest" description="Disordered" evidence="1">
    <location>
        <begin position="85"/>
        <end position="134"/>
    </location>
</feature>
<keyword evidence="4" id="KW-1185">Reference proteome</keyword>
<feature type="domain" description="TTC3/DZIP3-like helical" evidence="2">
    <location>
        <begin position="12"/>
        <end position="63"/>
    </location>
</feature>
<proteinExistence type="predicted"/>
<name>A0AA47MZ80_MERPO</name>
<comment type="caution">
    <text evidence="3">The sequence shown here is derived from an EMBL/GenBank/DDBJ whole genome shotgun (WGS) entry which is preliminary data.</text>
</comment>
<gene>
    <name evidence="3" type="ORF">N1851_010876</name>
</gene>
<dbReference type="AlphaFoldDB" id="A0AA47MZ80"/>
<evidence type="ECO:0000259" key="2">
    <source>
        <dbReference type="Pfam" id="PF24525"/>
    </source>
</evidence>
<dbReference type="EMBL" id="JAOPHQ010001997">
    <property type="protein sequence ID" value="KAK0148794.1"/>
    <property type="molecule type" value="Genomic_DNA"/>
</dbReference>
<dbReference type="Pfam" id="PF24525">
    <property type="entry name" value="TTC3"/>
    <property type="match status" value="1"/>
</dbReference>
<sequence length="152" mass="17327">MWSCRYPPQVMAIFQHRWRSCIKEATEKILMVESQYQEQKEQLKKGTRLSSLPHVSAPCAPEPPVALTFSSIQKFSFGEVPQARYADLPSARDPAPDQHRANMQAQPCGPSLAQAPIHPPAIQRNRPLEPQQTTRFDRILEQLGSMFPDYNK</sequence>
<accession>A0AA47MZ80</accession>